<evidence type="ECO:0000313" key="5">
    <source>
        <dbReference type="EMBL" id="ACE86306.1"/>
    </source>
</evidence>
<dbReference type="Gene3D" id="3.40.50.300">
    <property type="entry name" value="P-loop containing nucleotide triphosphate hydrolases"/>
    <property type="match status" value="1"/>
</dbReference>
<evidence type="ECO:0000256" key="3">
    <source>
        <dbReference type="ARBA" id="ARBA00022840"/>
    </source>
</evidence>
<keyword evidence="2" id="KW-0547">Nucleotide-binding</keyword>
<keyword evidence="6" id="KW-1185">Reference proteome</keyword>
<dbReference type="SMART" id="SM00382">
    <property type="entry name" value="AAA"/>
    <property type="match status" value="1"/>
</dbReference>
<accession>B3PD80</accession>
<dbReference type="InterPro" id="IPR003959">
    <property type="entry name" value="ATPase_AAA_core"/>
</dbReference>
<dbReference type="AlphaFoldDB" id="B3PD80"/>
<dbReference type="Proteomes" id="UP000001036">
    <property type="component" value="Chromosome"/>
</dbReference>
<dbReference type="SUPFAM" id="SSF52540">
    <property type="entry name" value="P-loop containing nucleoside triphosphate hydrolases"/>
    <property type="match status" value="1"/>
</dbReference>
<dbReference type="GO" id="GO:0005524">
    <property type="term" value="F:ATP binding"/>
    <property type="evidence" value="ECO:0007669"/>
    <property type="project" value="UniProtKB-KW"/>
</dbReference>
<proteinExistence type="inferred from homology"/>
<sequence>MNLPMADIVTATGQQQFSAGQLEAWVCRGLMMFWRQALPVDQGVYQLLERRICELSGSELASEWQTDWPWLDAMADHERDNTASSLPLLSLAKDYQLDASHVYVLVLTGLLESSHLINLVLSELQAPDRAPRLSVHLACSLAKSLFPDSAGPDPLALAAHPLVANQVLRLEGDVPLPLQRLSINPWLWSLLVSGRNYWPGLRFSAGSSAIKGALPASLTNELTLIAPLLASGEDGTRALVLRGNPHTGRGRCADYLAHLLNRIPVDVPLDLWSQQPVLWCAARYGNWLPVLRLQNTPSQPFHLERAGIPLVIIAPEMLPVPEGNLIDVLVDTPDTNDRIQLWQAEGISEALSEQLACIARLSASAIHRVASQAKQLAQRLGVPLELVHIREARARLGVDKLRLLAQPVLRQVDDTALVVPSPVRDGLQLVLSRARQRESLWQGLGSTLSVTPNPGVRALFVGESGTGKTLAASYIATGLAAPLYRVDLSAVMNKYIGESEKNLAQLLDYAAATDVVLLFDEADALFGSRSDGQETGERFANMLTNFLLTRIESHPGVVILTTNSRERIDTAFTRRLDVIVEFPLPDFEERLHLWRSHLGERGPGDEVYRNLASYCDLAGGQVRNVVLTAASFAGGELIGCEHLLEGLRAEYRKQGRDMPRKLEGLVAN</sequence>
<dbReference type="RefSeq" id="WP_012488616.1">
    <property type="nucleotide sequence ID" value="NC_010995.1"/>
</dbReference>
<dbReference type="InterPro" id="IPR003593">
    <property type="entry name" value="AAA+_ATPase"/>
</dbReference>
<dbReference type="OrthoDB" id="9809379at2"/>
<dbReference type="EMBL" id="CP000934">
    <property type="protein sequence ID" value="ACE86306.1"/>
    <property type="molecule type" value="Genomic_DNA"/>
</dbReference>
<evidence type="ECO:0000256" key="2">
    <source>
        <dbReference type="ARBA" id="ARBA00022741"/>
    </source>
</evidence>
<gene>
    <name evidence="5" type="ordered locus">CJA_3038</name>
</gene>
<dbReference type="Pfam" id="PF00004">
    <property type="entry name" value="AAA"/>
    <property type="match status" value="1"/>
</dbReference>
<keyword evidence="3" id="KW-0067">ATP-binding</keyword>
<evidence type="ECO:0000313" key="6">
    <source>
        <dbReference type="Proteomes" id="UP000001036"/>
    </source>
</evidence>
<evidence type="ECO:0000256" key="1">
    <source>
        <dbReference type="ARBA" id="ARBA00006914"/>
    </source>
</evidence>
<dbReference type="InterPro" id="IPR050221">
    <property type="entry name" value="26S_Proteasome_ATPase"/>
</dbReference>
<protein>
    <submittedName>
        <fullName evidence="5">Putative AAA family ATPase</fullName>
    </submittedName>
</protein>
<dbReference type="GO" id="GO:0016887">
    <property type="term" value="F:ATP hydrolysis activity"/>
    <property type="evidence" value="ECO:0007669"/>
    <property type="project" value="InterPro"/>
</dbReference>
<reference evidence="5 6" key="1">
    <citation type="journal article" date="2008" name="J. Bacteriol.">
        <title>Insights into plant cell wall degradation from the genome sequence of the soil bacterium Cellvibrio japonicus.</title>
        <authorList>
            <person name="Deboy R.T."/>
            <person name="Mongodin E.F."/>
            <person name="Fouts D.E."/>
            <person name="Tailford L.E."/>
            <person name="Khouri H."/>
            <person name="Emerson J.B."/>
            <person name="Mohamoud Y."/>
            <person name="Watkins K."/>
            <person name="Henrissat B."/>
            <person name="Gilbert H.J."/>
            <person name="Nelson K.E."/>
        </authorList>
    </citation>
    <scope>NUCLEOTIDE SEQUENCE [LARGE SCALE GENOMIC DNA]</scope>
    <source>
        <strain evidence="5 6">Ueda107</strain>
    </source>
</reference>
<dbReference type="KEGG" id="cja:CJA_3038"/>
<dbReference type="PANTHER" id="PTHR23073">
    <property type="entry name" value="26S PROTEASOME REGULATORY SUBUNIT"/>
    <property type="match status" value="1"/>
</dbReference>
<dbReference type="InterPro" id="IPR027417">
    <property type="entry name" value="P-loop_NTPase"/>
</dbReference>
<comment type="similarity">
    <text evidence="1">Belongs to the AAA ATPase family.</text>
</comment>
<feature type="domain" description="AAA+ ATPase" evidence="4">
    <location>
        <begin position="454"/>
        <end position="586"/>
    </location>
</feature>
<evidence type="ECO:0000259" key="4">
    <source>
        <dbReference type="SMART" id="SM00382"/>
    </source>
</evidence>
<dbReference type="CDD" id="cd19481">
    <property type="entry name" value="RecA-like_protease"/>
    <property type="match status" value="1"/>
</dbReference>
<name>B3PD80_CELJU</name>
<dbReference type="eggNOG" id="COG0464">
    <property type="taxonomic scope" value="Bacteria"/>
</dbReference>
<dbReference type="STRING" id="498211.CJA_3038"/>
<dbReference type="HOGENOM" id="CLU_016564_1_1_6"/>
<organism evidence="5 6">
    <name type="scientific">Cellvibrio japonicus (strain Ueda107)</name>
    <name type="common">Pseudomonas fluorescens subsp. cellulosa</name>
    <dbReference type="NCBI Taxonomy" id="498211"/>
    <lineage>
        <taxon>Bacteria</taxon>
        <taxon>Pseudomonadati</taxon>
        <taxon>Pseudomonadota</taxon>
        <taxon>Gammaproteobacteria</taxon>
        <taxon>Cellvibrionales</taxon>
        <taxon>Cellvibrionaceae</taxon>
        <taxon>Cellvibrio</taxon>
    </lineage>
</organism>